<feature type="compositionally biased region" description="Acidic residues" evidence="1">
    <location>
        <begin position="224"/>
        <end position="238"/>
    </location>
</feature>
<dbReference type="Proteomes" id="UP000266861">
    <property type="component" value="Unassembled WGS sequence"/>
</dbReference>
<feature type="compositionally biased region" description="Basic and acidic residues" evidence="1">
    <location>
        <begin position="63"/>
        <end position="81"/>
    </location>
</feature>
<evidence type="ECO:0000313" key="2">
    <source>
        <dbReference type="EMBL" id="RHZ81544.1"/>
    </source>
</evidence>
<dbReference type="OrthoDB" id="2432510at2759"/>
<sequence length="436" mass="51614">MKKNKNDFLKKYKPDLIVRSNIFSNVDNGRDQSDNDERDQFDNNEQDQSDDDEQNQSDDERSDDDKELKRFDNNDKQGRSDNEDEQGQSDDDDDIDIQQKDRRIKFAEDDYESKILNLRSLITHLNQTTIHEIWSVKTIEQNKEHFVILYGSANHLYTCMWLVTRSNVDNGRDQSDNDERDQFDNNEQDQSDDDEQNQSDDERSDDDKELKRFDNNDKQGRSDNEDEQGQSDDDDDIDIQQKDRRIKFAEDDYESKILNLRSLITHLNQTTIHEIWSVKTIEQNKEHFVILYDKAMFHIGLIPSRWYNDITFNSQKELAITIHSKESETNDKSTYEHQIRTNFNILNEFRNTQLFSETVQANFSHKAKYNLGFGYAKQTIGLALEIGYEDELNTILRNWISEKKENTNQNVRLTKRICQALAILIKHVQKVLQRNV</sequence>
<comment type="caution">
    <text evidence="2">The sequence shown here is derived from an EMBL/GenBank/DDBJ whole genome shotgun (WGS) entry which is preliminary data.</text>
</comment>
<proteinExistence type="predicted"/>
<feature type="compositionally biased region" description="Basic and acidic residues" evidence="1">
    <location>
        <begin position="28"/>
        <end position="41"/>
    </location>
</feature>
<keyword evidence="3" id="KW-1185">Reference proteome</keyword>
<protein>
    <submittedName>
        <fullName evidence="2">Uncharacterized protein</fullName>
    </submittedName>
</protein>
<feature type="compositionally biased region" description="Basic and acidic residues" evidence="1">
    <location>
        <begin position="205"/>
        <end position="223"/>
    </location>
</feature>
<feature type="region of interest" description="Disordered" evidence="1">
    <location>
        <begin position="19"/>
        <end position="97"/>
    </location>
</feature>
<feature type="compositionally biased region" description="Basic and acidic residues" evidence="1">
    <location>
        <begin position="170"/>
        <end position="183"/>
    </location>
</feature>
<accession>A0A397J8Q1</accession>
<name>A0A397J8Q1_9GLOM</name>
<dbReference type="EMBL" id="PQFF01000111">
    <property type="protein sequence ID" value="RHZ81544.1"/>
    <property type="molecule type" value="Genomic_DNA"/>
</dbReference>
<dbReference type="STRING" id="1348612.A0A397J8Q1"/>
<evidence type="ECO:0000256" key="1">
    <source>
        <dbReference type="SAM" id="MobiDB-lite"/>
    </source>
</evidence>
<evidence type="ECO:0000313" key="3">
    <source>
        <dbReference type="Proteomes" id="UP000266861"/>
    </source>
</evidence>
<dbReference type="AlphaFoldDB" id="A0A397J8Q1"/>
<feature type="compositionally biased region" description="Acidic residues" evidence="1">
    <location>
        <begin position="42"/>
        <end position="62"/>
    </location>
</feature>
<feature type="compositionally biased region" description="Acidic residues" evidence="1">
    <location>
        <begin position="184"/>
        <end position="204"/>
    </location>
</feature>
<gene>
    <name evidence="2" type="ORF">Glove_119g45</name>
</gene>
<organism evidence="2 3">
    <name type="scientific">Diversispora epigaea</name>
    <dbReference type="NCBI Taxonomy" id="1348612"/>
    <lineage>
        <taxon>Eukaryota</taxon>
        <taxon>Fungi</taxon>
        <taxon>Fungi incertae sedis</taxon>
        <taxon>Mucoromycota</taxon>
        <taxon>Glomeromycotina</taxon>
        <taxon>Glomeromycetes</taxon>
        <taxon>Diversisporales</taxon>
        <taxon>Diversisporaceae</taxon>
        <taxon>Diversispora</taxon>
    </lineage>
</organism>
<feature type="region of interest" description="Disordered" evidence="1">
    <location>
        <begin position="170"/>
        <end position="239"/>
    </location>
</feature>
<reference evidence="2 3" key="1">
    <citation type="submission" date="2018-08" db="EMBL/GenBank/DDBJ databases">
        <title>Genome and evolution of the arbuscular mycorrhizal fungus Diversispora epigaea (formerly Glomus versiforme) and its bacterial endosymbionts.</title>
        <authorList>
            <person name="Sun X."/>
            <person name="Fei Z."/>
            <person name="Harrison M."/>
        </authorList>
    </citation>
    <scope>NUCLEOTIDE SEQUENCE [LARGE SCALE GENOMIC DNA]</scope>
    <source>
        <strain evidence="2 3">IT104</strain>
    </source>
</reference>
<feature type="compositionally biased region" description="Acidic residues" evidence="1">
    <location>
        <begin position="82"/>
        <end position="96"/>
    </location>
</feature>